<dbReference type="EMBL" id="JBHTJV010000009">
    <property type="protein sequence ID" value="MFD0917095.1"/>
    <property type="molecule type" value="Genomic_DNA"/>
</dbReference>
<name>A0ABW3FG27_9HYPH</name>
<dbReference type="InterPro" id="IPR050834">
    <property type="entry name" value="Glycosyltransf_2"/>
</dbReference>
<dbReference type="Gene3D" id="3.90.550.10">
    <property type="entry name" value="Spore Coat Polysaccharide Biosynthesis Protein SpsA, Chain A"/>
    <property type="match status" value="1"/>
</dbReference>
<proteinExistence type="predicted"/>
<dbReference type="SUPFAM" id="SSF53448">
    <property type="entry name" value="Nucleotide-diphospho-sugar transferases"/>
    <property type="match status" value="1"/>
</dbReference>
<dbReference type="Proteomes" id="UP001597101">
    <property type="component" value="Unassembled WGS sequence"/>
</dbReference>
<dbReference type="InterPro" id="IPR029044">
    <property type="entry name" value="Nucleotide-diphossugar_trans"/>
</dbReference>
<feature type="domain" description="Glycosyltransferase 2-like" evidence="1">
    <location>
        <begin position="5"/>
        <end position="162"/>
    </location>
</feature>
<dbReference type="Pfam" id="PF00535">
    <property type="entry name" value="Glycos_transf_2"/>
    <property type="match status" value="1"/>
</dbReference>
<keyword evidence="3" id="KW-1185">Reference proteome</keyword>
<evidence type="ECO:0000313" key="3">
    <source>
        <dbReference type="Proteomes" id="UP001597101"/>
    </source>
</evidence>
<comment type="caution">
    <text evidence="2">The sequence shown here is derived from an EMBL/GenBank/DDBJ whole genome shotgun (WGS) entry which is preliminary data.</text>
</comment>
<accession>A0ABW3FG27</accession>
<sequence>MPDLTIIIPAYNMHDTVSNAVESVLIQKIEAQIIVIDDGSLPPITLPEDVAAHPLVTLLTLPSNGGAAAARNAGVTRVKTDWLAFLDADDTLIPDTLHQRFEFAKAMEADAPLALFGCGWLEATRKIGQQTRIPLGADTARHFASGCWYCPGSCIIARRQVFVDLPFDESLSRLEDFDFGIRFGKSGGQLLVQPIAGAAIRPANRTDTDQVARAAKHLRTKHTALAESDPDAFSAMNAYLELELGTASARESRWVKALGHHLRSFAYKPRITRHFSPGWTFSQS</sequence>
<dbReference type="InterPro" id="IPR001173">
    <property type="entry name" value="Glyco_trans_2-like"/>
</dbReference>
<evidence type="ECO:0000313" key="2">
    <source>
        <dbReference type="EMBL" id="MFD0917095.1"/>
    </source>
</evidence>
<dbReference type="RefSeq" id="WP_377212933.1">
    <property type="nucleotide sequence ID" value="NZ_JBHTJV010000009.1"/>
</dbReference>
<protein>
    <submittedName>
        <fullName evidence="2">Glycosyltransferase family 2 protein</fullName>
    </submittedName>
</protein>
<dbReference type="PANTHER" id="PTHR43685">
    <property type="entry name" value="GLYCOSYLTRANSFERASE"/>
    <property type="match status" value="1"/>
</dbReference>
<dbReference type="CDD" id="cd00761">
    <property type="entry name" value="Glyco_tranf_GTA_type"/>
    <property type="match status" value="1"/>
</dbReference>
<reference evidence="3" key="1">
    <citation type="journal article" date="2019" name="Int. J. Syst. Evol. Microbiol.">
        <title>The Global Catalogue of Microorganisms (GCM) 10K type strain sequencing project: providing services to taxonomists for standard genome sequencing and annotation.</title>
        <authorList>
            <consortium name="The Broad Institute Genomics Platform"/>
            <consortium name="The Broad Institute Genome Sequencing Center for Infectious Disease"/>
            <person name="Wu L."/>
            <person name="Ma J."/>
        </authorList>
    </citation>
    <scope>NUCLEOTIDE SEQUENCE [LARGE SCALE GENOMIC DNA]</scope>
    <source>
        <strain evidence="3">CCUG 60023</strain>
    </source>
</reference>
<dbReference type="PANTHER" id="PTHR43685:SF3">
    <property type="entry name" value="SLR2126 PROTEIN"/>
    <property type="match status" value="1"/>
</dbReference>
<gene>
    <name evidence="2" type="ORF">ACFQ14_11810</name>
</gene>
<evidence type="ECO:0000259" key="1">
    <source>
        <dbReference type="Pfam" id="PF00535"/>
    </source>
</evidence>
<organism evidence="2 3">
    <name type="scientific">Pseudahrensia aquimaris</name>
    <dbReference type="NCBI Taxonomy" id="744461"/>
    <lineage>
        <taxon>Bacteria</taxon>
        <taxon>Pseudomonadati</taxon>
        <taxon>Pseudomonadota</taxon>
        <taxon>Alphaproteobacteria</taxon>
        <taxon>Hyphomicrobiales</taxon>
        <taxon>Ahrensiaceae</taxon>
        <taxon>Pseudahrensia</taxon>
    </lineage>
</organism>